<comment type="caution">
    <text evidence="1">The sequence shown here is derived from an EMBL/GenBank/DDBJ whole genome shotgun (WGS) entry which is preliminary data.</text>
</comment>
<gene>
    <name evidence="1" type="ORF">F0L74_09795</name>
</gene>
<organism evidence="1 2">
    <name type="scientific">Chitinophaga agrisoli</name>
    <dbReference type="NCBI Taxonomy" id="2607653"/>
    <lineage>
        <taxon>Bacteria</taxon>
        <taxon>Pseudomonadati</taxon>
        <taxon>Bacteroidota</taxon>
        <taxon>Chitinophagia</taxon>
        <taxon>Chitinophagales</taxon>
        <taxon>Chitinophagaceae</taxon>
        <taxon>Chitinophaga</taxon>
    </lineage>
</organism>
<proteinExistence type="predicted"/>
<dbReference type="RefSeq" id="WP_149837687.1">
    <property type="nucleotide sequence ID" value="NZ_VUOC01000002.1"/>
</dbReference>
<dbReference type="EMBL" id="VUOC01000002">
    <property type="protein sequence ID" value="KAA2242811.1"/>
    <property type="molecule type" value="Genomic_DNA"/>
</dbReference>
<dbReference type="AlphaFoldDB" id="A0A5B2VUA8"/>
<name>A0A5B2VUA8_9BACT</name>
<accession>A0A5B2VUA8</accession>
<evidence type="ECO:0000313" key="1">
    <source>
        <dbReference type="EMBL" id="KAA2242811.1"/>
    </source>
</evidence>
<protein>
    <submittedName>
        <fullName evidence="1">Uncharacterized protein</fullName>
    </submittedName>
</protein>
<reference evidence="1 2" key="2">
    <citation type="submission" date="2019-09" db="EMBL/GenBank/DDBJ databases">
        <authorList>
            <person name="Jin C."/>
        </authorList>
    </citation>
    <scope>NUCLEOTIDE SEQUENCE [LARGE SCALE GENOMIC DNA]</scope>
    <source>
        <strain evidence="1 2">BN140078</strain>
    </source>
</reference>
<keyword evidence="2" id="KW-1185">Reference proteome</keyword>
<evidence type="ECO:0000313" key="2">
    <source>
        <dbReference type="Proteomes" id="UP000324611"/>
    </source>
</evidence>
<sequence>MNIVDAVDIYGHPITIDFEKMTIAEIDILIYGRPLTGEESLLIKSSGADPLLVVKYGPLYRLLRTQRAHSPLQWAPQFG</sequence>
<reference evidence="1 2" key="1">
    <citation type="submission" date="2019-09" db="EMBL/GenBank/DDBJ databases">
        <title>Chitinophaga ginsengihumi sp. nov., isolated from soil of ginseng rhizosphere.</title>
        <authorList>
            <person name="Lee J."/>
        </authorList>
    </citation>
    <scope>NUCLEOTIDE SEQUENCE [LARGE SCALE GENOMIC DNA]</scope>
    <source>
        <strain evidence="1 2">BN140078</strain>
    </source>
</reference>
<dbReference type="Proteomes" id="UP000324611">
    <property type="component" value="Unassembled WGS sequence"/>
</dbReference>